<reference evidence="1 2" key="1">
    <citation type="submission" date="2018-10" db="EMBL/GenBank/DDBJ databases">
        <title>Genomic Encyclopedia of Archaeal and Bacterial Type Strains, Phase II (KMG-II): from individual species to whole genera.</title>
        <authorList>
            <person name="Goeker M."/>
        </authorList>
    </citation>
    <scope>NUCLEOTIDE SEQUENCE [LARGE SCALE GENOMIC DNA]</scope>
    <source>
        <strain evidence="1 2">DSM 14954</strain>
    </source>
</reference>
<dbReference type="AlphaFoldDB" id="A0A660LDU9"/>
<evidence type="ECO:0000313" key="1">
    <source>
        <dbReference type="EMBL" id="RKQ90911.1"/>
    </source>
</evidence>
<accession>A0A660LDU9</accession>
<name>A0A660LDU9_9ACTN</name>
<gene>
    <name evidence="1" type="ORF">C8N24_0726</name>
</gene>
<dbReference type="Proteomes" id="UP000278962">
    <property type="component" value="Unassembled WGS sequence"/>
</dbReference>
<protein>
    <submittedName>
        <fullName evidence="1">Uncharacterized protein</fullName>
    </submittedName>
</protein>
<keyword evidence="2" id="KW-1185">Reference proteome</keyword>
<evidence type="ECO:0000313" key="2">
    <source>
        <dbReference type="Proteomes" id="UP000278962"/>
    </source>
</evidence>
<proteinExistence type="predicted"/>
<organism evidence="1 2">
    <name type="scientific">Solirubrobacter pauli</name>
    <dbReference type="NCBI Taxonomy" id="166793"/>
    <lineage>
        <taxon>Bacteria</taxon>
        <taxon>Bacillati</taxon>
        <taxon>Actinomycetota</taxon>
        <taxon>Thermoleophilia</taxon>
        <taxon>Solirubrobacterales</taxon>
        <taxon>Solirubrobacteraceae</taxon>
        <taxon>Solirubrobacter</taxon>
    </lineage>
</organism>
<dbReference type="EMBL" id="RBIL01000001">
    <property type="protein sequence ID" value="RKQ90911.1"/>
    <property type="molecule type" value="Genomic_DNA"/>
</dbReference>
<sequence length="143" mass="16103">MSETELQRIMDRAGLDGEPARLHPLAFRDRRGTVHLPLEAAVALAQAFAAAEPHTVVGYLDDTEEEMRLRGNTPGERWWHDYLREKAPGYALARRWAGLEQEAELLRREIGRLRGLVASAASELKRSGHEGSARRLLRALEGR</sequence>
<comment type="caution">
    <text evidence="1">The sequence shown here is derived from an EMBL/GenBank/DDBJ whole genome shotgun (WGS) entry which is preliminary data.</text>
</comment>